<keyword evidence="1" id="KW-0472">Membrane</keyword>
<proteinExistence type="predicted"/>
<dbReference type="AlphaFoldDB" id="A0A4S8LAY1"/>
<keyword evidence="1" id="KW-0812">Transmembrane</keyword>
<dbReference type="Proteomes" id="UP000297245">
    <property type="component" value="Unassembled WGS sequence"/>
</dbReference>
<dbReference type="EMBL" id="ML179530">
    <property type="protein sequence ID" value="THU85781.1"/>
    <property type="molecule type" value="Genomic_DNA"/>
</dbReference>
<feature type="transmembrane region" description="Helical" evidence="1">
    <location>
        <begin position="35"/>
        <end position="54"/>
    </location>
</feature>
<keyword evidence="1" id="KW-1133">Transmembrane helix</keyword>
<evidence type="ECO:0000256" key="1">
    <source>
        <dbReference type="SAM" id="Phobius"/>
    </source>
</evidence>
<organism evidence="2 3">
    <name type="scientific">Dendrothele bispora (strain CBS 962.96)</name>
    <dbReference type="NCBI Taxonomy" id="1314807"/>
    <lineage>
        <taxon>Eukaryota</taxon>
        <taxon>Fungi</taxon>
        <taxon>Dikarya</taxon>
        <taxon>Basidiomycota</taxon>
        <taxon>Agaricomycotina</taxon>
        <taxon>Agaricomycetes</taxon>
        <taxon>Agaricomycetidae</taxon>
        <taxon>Agaricales</taxon>
        <taxon>Agaricales incertae sedis</taxon>
        <taxon>Dendrothele</taxon>
    </lineage>
</organism>
<evidence type="ECO:0000313" key="2">
    <source>
        <dbReference type="EMBL" id="THU85781.1"/>
    </source>
</evidence>
<accession>A0A4S8LAY1</accession>
<gene>
    <name evidence="2" type="ORF">K435DRAFT_379061</name>
</gene>
<evidence type="ECO:0000313" key="3">
    <source>
        <dbReference type="Proteomes" id="UP000297245"/>
    </source>
</evidence>
<name>A0A4S8LAY1_DENBC</name>
<keyword evidence="3" id="KW-1185">Reference proteome</keyword>
<sequence length="56" mass="6226">MLTYAARKFNVILAFCMLSSITVDTASRDNAGASVFDVAGFFFLTIFNRHFFVLPA</sequence>
<reference evidence="2 3" key="1">
    <citation type="journal article" date="2019" name="Nat. Ecol. Evol.">
        <title>Megaphylogeny resolves global patterns of mushroom evolution.</title>
        <authorList>
            <person name="Varga T."/>
            <person name="Krizsan K."/>
            <person name="Foldi C."/>
            <person name="Dima B."/>
            <person name="Sanchez-Garcia M."/>
            <person name="Sanchez-Ramirez S."/>
            <person name="Szollosi G.J."/>
            <person name="Szarkandi J.G."/>
            <person name="Papp V."/>
            <person name="Albert L."/>
            <person name="Andreopoulos W."/>
            <person name="Angelini C."/>
            <person name="Antonin V."/>
            <person name="Barry K.W."/>
            <person name="Bougher N.L."/>
            <person name="Buchanan P."/>
            <person name="Buyck B."/>
            <person name="Bense V."/>
            <person name="Catcheside P."/>
            <person name="Chovatia M."/>
            <person name="Cooper J."/>
            <person name="Damon W."/>
            <person name="Desjardin D."/>
            <person name="Finy P."/>
            <person name="Geml J."/>
            <person name="Haridas S."/>
            <person name="Hughes K."/>
            <person name="Justo A."/>
            <person name="Karasinski D."/>
            <person name="Kautmanova I."/>
            <person name="Kiss B."/>
            <person name="Kocsube S."/>
            <person name="Kotiranta H."/>
            <person name="LaButti K.M."/>
            <person name="Lechner B.E."/>
            <person name="Liimatainen K."/>
            <person name="Lipzen A."/>
            <person name="Lukacs Z."/>
            <person name="Mihaltcheva S."/>
            <person name="Morgado L.N."/>
            <person name="Niskanen T."/>
            <person name="Noordeloos M.E."/>
            <person name="Ohm R.A."/>
            <person name="Ortiz-Santana B."/>
            <person name="Ovrebo C."/>
            <person name="Racz N."/>
            <person name="Riley R."/>
            <person name="Savchenko A."/>
            <person name="Shiryaev A."/>
            <person name="Soop K."/>
            <person name="Spirin V."/>
            <person name="Szebenyi C."/>
            <person name="Tomsovsky M."/>
            <person name="Tulloss R.E."/>
            <person name="Uehling J."/>
            <person name="Grigoriev I.V."/>
            <person name="Vagvolgyi C."/>
            <person name="Papp T."/>
            <person name="Martin F.M."/>
            <person name="Miettinen O."/>
            <person name="Hibbett D.S."/>
            <person name="Nagy L.G."/>
        </authorList>
    </citation>
    <scope>NUCLEOTIDE SEQUENCE [LARGE SCALE GENOMIC DNA]</scope>
    <source>
        <strain evidence="2 3">CBS 962.96</strain>
    </source>
</reference>
<protein>
    <submittedName>
        <fullName evidence="2">Uncharacterized protein</fullName>
    </submittedName>
</protein>